<comment type="similarity">
    <text evidence="2">Belongs to the TMEM45 family.</text>
</comment>
<accession>A0A5B8MAX5</accession>
<evidence type="ECO:0000256" key="4">
    <source>
        <dbReference type="ARBA" id="ARBA00022989"/>
    </source>
</evidence>
<comment type="subcellular location">
    <subcellularLocation>
        <location evidence="1">Membrane</location>
        <topology evidence="1">Multi-pass membrane protein</topology>
    </subcellularLocation>
</comment>
<feature type="transmembrane region" description="Helical" evidence="6">
    <location>
        <begin position="235"/>
        <end position="253"/>
    </location>
</feature>
<keyword evidence="4 6" id="KW-1133">Transmembrane helix</keyword>
<dbReference type="Proteomes" id="UP000316726">
    <property type="component" value="Chromosome 1"/>
</dbReference>
<dbReference type="Pfam" id="PF04819">
    <property type="entry name" value="DUF716"/>
    <property type="match status" value="1"/>
</dbReference>
<proteinExistence type="inferred from homology"/>
<evidence type="ECO:0000313" key="8">
    <source>
        <dbReference type="Proteomes" id="UP000316726"/>
    </source>
</evidence>
<gene>
    <name evidence="7" type="ORF">A3770_01p00050</name>
</gene>
<sequence>MLQELREAIEGYKGETRGGSGRGHFIPGAMWIIWAAWWHVNTSVCWVRGRIKSKRGHLVPSSSLSSSSAPGPRQVFSHGRARSFSARPWVEGVVPYTSLAEPVVKLALPLLGILGELYYKPVENICWHYLIYKGEFDPETVNLYIHTCLYGSVAVSGLADLLTHSSLLPRSFDKLVHVLAFVTQGMLFAVHLKGSELGIMMHKILVGLLFAYSAAAALELFVVKGDLAATFMRPFLLALCGAWICFTGVVLFPKHVNYFTMTMESMGPDLLWFLKWQMRPHLTMMVIPVYLCFYALLIFACQVLVLWIMCFLVPSGCSWRARLHNARKLLGGDTSDYKAVALSETLD</sequence>
<dbReference type="GO" id="GO:0016020">
    <property type="term" value="C:membrane"/>
    <property type="evidence" value="ECO:0007669"/>
    <property type="project" value="UniProtKB-SubCell"/>
</dbReference>
<dbReference type="InterPro" id="IPR006904">
    <property type="entry name" value="DUF716"/>
</dbReference>
<dbReference type="PANTHER" id="PTHR16007">
    <property type="entry name" value="EPIDIDYMAL MEMBRANE PROTEIN E9-RELATED"/>
    <property type="match status" value="1"/>
</dbReference>
<evidence type="ECO:0000256" key="5">
    <source>
        <dbReference type="ARBA" id="ARBA00023136"/>
    </source>
</evidence>
<protein>
    <submittedName>
        <fullName evidence="7">Putative transmembrane protein</fullName>
    </submittedName>
</protein>
<evidence type="ECO:0000256" key="1">
    <source>
        <dbReference type="ARBA" id="ARBA00004141"/>
    </source>
</evidence>
<dbReference type="PANTHER" id="PTHR16007:SF15">
    <property type="entry name" value="TRANSMEMBRANE PROTEIN 45B"/>
    <property type="match status" value="1"/>
</dbReference>
<evidence type="ECO:0000313" key="7">
    <source>
        <dbReference type="EMBL" id="QDZ17487.1"/>
    </source>
</evidence>
<feature type="transmembrane region" description="Helical" evidence="6">
    <location>
        <begin position="175"/>
        <end position="192"/>
    </location>
</feature>
<evidence type="ECO:0000256" key="6">
    <source>
        <dbReference type="SAM" id="Phobius"/>
    </source>
</evidence>
<keyword evidence="3 6" id="KW-0812">Transmembrane</keyword>
<evidence type="ECO:0000256" key="2">
    <source>
        <dbReference type="ARBA" id="ARBA00006948"/>
    </source>
</evidence>
<name>A0A5B8MAX5_9CHLO</name>
<organism evidence="7 8">
    <name type="scientific">Chloropicon primus</name>
    <dbReference type="NCBI Taxonomy" id="1764295"/>
    <lineage>
        <taxon>Eukaryota</taxon>
        <taxon>Viridiplantae</taxon>
        <taxon>Chlorophyta</taxon>
        <taxon>Chloropicophyceae</taxon>
        <taxon>Chloropicales</taxon>
        <taxon>Chloropicaceae</taxon>
        <taxon>Chloropicon</taxon>
    </lineage>
</organism>
<feature type="transmembrane region" description="Helical" evidence="6">
    <location>
        <begin position="204"/>
        <end position="223"/>
    </location>
</feature>
<evidence type="ECO:0000256" key="3">
    <source>
        <dbReference type="ARBA" id="ARBA00022692"/>
    </source>
</evidence>
<reference evidence="7 8" key="1">
    <citation type="submission" date="2018-07" db="EMBL/GenBank/DDBJ databases">
        <title>The complete nuclear genome of the prasinophyte Chloropicon primus (CCMP1205).</title>
        <authorList>
            <person name="Pombert J.-F."/>
            <person name="Otis C."/>
            <person name="Turmel M."/>
            <person name="Lemieux C."/>
        </authorList>
    </citation>
    <scope>NUCLEOTIDE SEQUENCE [LARGE SCALE GENOMIC DNA]</scope>
    <source>
        <strain evidence="7 8">CCMP1205</strain>
    </source>
</reference>
<keyword evidence="5 6" id="KW-0472">Membrane</keyword>
<feature type="transmembrane region" description="Helical" evidence="6">
    <location>
        <begin position="287"/>
        <end position="313"/>
    </location>
</feature>
<dbReference type="EMBL" id="CP031034">
    <property type="protein sequence ID" value="QDZ17487.1"/>
    <property type="molecule type" value="Genomic_DNA"/>
</dbReference>
<dbReference type="OrthoDB" id="551896at2759"/>
<dbReference type="InterPro" id="IPR042127">
    <property type="entry name" value="TMEM45"/>
</dbReference>
<keyword evidence="8" id="KW-1185">Reference proteome</keyword>
<dbReference type="AlphaFoldDB" id="A0A5B8MAX5"/>